<sequence length="183" mass="21046">MACEQQQDEQQQQQQQMQKKKQQQKWSPTSWTTRPVLQDIKYGDREELASVLRKLQHLPPLVHPGEVRLVEKLREQLARVARGQAFLLQGGDCAELFDYCSQKPIEDKLKVLLQMSVVLTWGARTPVVRIARMAGQYAKPRSKPTELIDGKEVWSFRGSLGKFILMYQAAILLRLVTIETGLM</sequence>
<keyword evidence="6" id="KW-0028">Amino-acid biosynthesis</keyword>
<comment type="pathway">
    <text evidence="1 6">Metabolic intermediate biosynthesis; chorismate biosynthesis; chorismate from D-erythrose 4-phosphate and phosphoenolpyruvate: step 1/7.</text>
</comment>
<evidence type="ECO:0000256" key="5">
    <source>
        <dbReference type="PIRSR" id="PIRSR602480-1"/>
    </source>
</evidence>
<comment type="catalytic activity">
    <reaction evidence="4 6">
        <text>D-erythrose 4-phosphate + phosphoenolpyruvate + H2O = 7-phospho-2-dehydro-3-deoxy-D-arabino-heptonate + phosphate</text>
        <dbReference type="Rhea" id="RHEA:14717"/>
        <dbReference type="ChEBI" id="CHEBI:15377"/>
        <dbReference type="ChEBI" id="CHEBI:16897"/>
        <dbReference type="ChEBI" id="CHEBI:43474"/>
        <dbReference type="ChEBI" id="CHEBI:58394"/>
        <dbReference type="ChEBI" id="CHEBI:58702"/>
        <dbReference type="EC" id="2.5.1.54"/>
    </reaction>
</comment>
<evidence type="ECO:0000256" key="4">
    <source>
        <dbReference type="ARBA" id="ARBA00047508"/>
    </source>
</evidence>
<dbReference type="GO" id="GO:0003849">
    <property type="term" value="F:3-deoxy-7-phosphoheptulonate synthase activity"/>
    <property type="evidence" value="ECO:0007669"/>
    <property type="project" value="UniProtKB-EC"/>
</dbReference>
<reference evidence="8 9" key="1">
    <citation type="journal article" name="Sci. Rep.">
        <title>Genome-scale phylogenetic analyses confirm Olpidium as the closest living zoosporic fungus to the non-flagellated, terrestrial fungi.</title>
        <authorList>
            <person name="Chang Y."/>
            <person name="Rochon D."/>
            <person name="Sekimoto S."/>
            <person name="Wang Y."/>
            <person name="Chovatia M."/>
            <person name="Sandor L."/>
            <person name="Salamov A."/>
            <person name="Grigoriev I.V."/>
            <person name="Stajich J.E."/>
            <person name="Spatafora J.W."/>
        </authorList>
    </citation>
    <scope>NUCLEOTIDE SEQUENCE [LARGE SCALE GENOMIC DNA]</scope>
    <source>
        <strain evidence="8">S191</strain>
    </source>
</reference>
<evidence type="ECO:0000256" key="1">
    <source>
        <dbReference type="ARBA" id="ARBA00004688"/>
    </source>
</evidence>
<dbReference type="Gene3D" id="3.20.20.70">
    <property type="entry name" value="Aldolase class I"/>
    <property type="match status" value="1"/>
</dbReference>
<dbReference type="GO" id="GO:0008652">
    <property type="term" value="P:amino acid biosynthetic process"/>
    <property type="evidence" value="ECO:0007669"/>
    <property type="project" value="UniProtKB-KW"/>
</dbReference>
<feature type="region of interest" description="Disordered" evidence="7">
    <location>
        <begin position="1"/>
        <end position="30"/>
    </location>
</feature>
<dbReference type="Pfam" id="PF01474">
    <property type="entry name" value="DAHP_synth_2"/>
    <property type="match status" value="1"/>
</dbReference>
<dbReference type="SUPFAM" id="SSF51569">
    <property type="entry name" value="Aldolase"/>
    <property type="match status" value="1"/>
</dbReference>
<organism evidence="8 9">
    <name type="scientific">Olpidium bornovanus</name>
    <dbReference type="NCBI Taxonomy" id="278681"/>
    <lineage>
        <taxon>Eukaryota</taxon>
        <taxon>Fungi</taxon>
        <taxon>Fungi incertae sedis</taxon>
        <taxon>Olpidiomycota</taxon>
        <taxon>Olpidiomycotina</taxon>
        <taxon>Olpidiomycetes</taxon>
        <taxon>Olpidiales</taxon>
        <taxon>Olpidiaceae</taxon>
        <taxon>Olpidium</taxon>
    </lineage>
</organism>
<dbReference type="OrthoDB" id="2338at2759"/>
<dbReference type="EC" id="2.5.1.54" evidence="6"/>
<keyword evidence="5" id="KW-0464">Manganese</keyword>
<dbReference type="GO" id="GO:0009073">
    <property type="term" value="P:aromatic amino acid family biosynthetic process"/>
    <property type="evidence" value="ECO:0007669"/>
    <property type="project" value="UniProtKB-KW"/>
</dbReference>
<dbReference type="PANTHER" id="PTHR21337">
    <property type="entry name" value="PHOSPHO-2-DEHYDRO-3-DEOXYHEPTONATE ALDOLASE 1, 2"/>
    <property type="match status" value="1"/>
</dbReference>
<dbReference type="PANTHER" id="PTHR21337:SF0">
    <property type="entry name" value="PHOSPHO-2-DEHYDRO-3-DEOXYHEPTONATE ALDOLASE"/>
    <property type="match status" value="1"/>
</dbReference>
<evidence type="ECO:0000256" key="3">
    <source>
        <dbReference type="ARBA" id="ARBA00022679"/>
    </source>
</evidence>
<dbReference type="InterPro" id="IPR002480">
    <property type="entry name" value="DAHP_synth_2"/>
</dbReference>
<evidence type="ECO:0000256" key="7">
    <source>
        <dbReference type="SAM" id="MobiDB-lite"/>
    </source>
</evidence>
<accession>A0A8H7ZRV0</accession>
<dbReference type="GO" id="GO:0009423">
    <property type="term" value="P:chorismate biosynthetic process"/>
    <property type="evidence" value="ECO:0007669"/>
    <property type="project" value="UniProtKB-UniPathway"/>
</dbReference>
<protein>
    <recommendedName>
        <fullName evidence="6">Phospho-2-dehydro-3-deoxyheptonate aldolase</fullName>
        <ecNumber evidence="6">2.5.1.54</ecNumber>
    </recommendedName>
</protein>
<dbReference type="InterPro" id="IPR013785">
    <property type="entry name" value="Aldolase_TIM"/>
</dbReference>
<comment type="similarity">
    <text evidence="2 6">Belongs to the class-II DAHP synthase family.</text>
</comment>
<keyword evidence="5" id="KW-0170">Cobalt</keyword>
<feature type="compositionally biased region" description="Low complexity" evidence="7">
    <location>
        <begin position="8"/>
        <end position="17"/>
    </location>
</feature>
<dbReference type="AlphaFoldDB" id="A0A8H7ZRV0"/>
<comment type="caution">
    <text evidence="8">The sequence shown here is derived from an EMBL/GenBank/DDBJ whole genome shotgun (WGS) entry which is preliminary data.</text>
</comment>
<evidence type="ECO:0000313" key="9">
    <source>
        <dbReference type="Proteomes" id="UP000673691"/>
    </source>
</evidence>
<comment type="cofactor">
    <cofactor evidence="5">
        <name>Mn(2+)</name>
        <dbReference type="ChEBI" id="CHEBI:29035"/>
    </cofactor>
    <cofactor evidence="5">
        <name>Co(2+)</name>
        <dbReference type="ChEBI" id="CHEBI:48828"/>
    </cofactor>
    <cofactor evidence="5">
        <name>Cd(2+)</name>
        <dbReference type="ChEBI" id="CHEBI:48775"/>
    </cofactor>
    <text evidence="5">Binds 1 divalent cation per subunit. The enzyme is active with manganese, cobalt or cadmium ions.</text>
</comment>
<dbReference type="Proteomes" id="UP000673691">
    <property type="component" value="Unassembled WGS sequence"/>
</dbReference>
<dbReference type="UniPathway" id="UPA00053">
    <property type="reaction ID" value="UER00084"/>
</dbReference>
<keyword evidence="6" id="KW-0057">Aromatic amino acid biosynthesis</keyword>
<proteinExistence type="inferred from homology"/>
<evidence type="ECO:0000256" key="6">
    <source>
        <dbReference type="RuleBase" id="RU363071"/>
    </source>
</evidence>
<evidence type="ECO:0000256" key="2">
    <source>
        <dbReference type="ARBA" id="ARBA00008911"/>
    </source>
</evidence>
<keyword evidence="5" id="KW-0104">Cadmium</keyword>
<keyword evidence="9" id="KW-1185">Reference proteome</keyword>
<name>A0A8H7ZRV0_9FUNG</name>
<evidence type="ECO:0000313" key="8">
    <source>
        <dbReference type="EMBL" id="KAG5458232.1"/>
    </source>
</evidence>
<dbReference type="EMBL" id="JAEFCI010008795">
    <property type="protein sequence ID" value="KAG5458232.1"/>
    <property type="molecule type" value="Genomic_DNA"/>
</dbReference>
<gene>
    <name evidence="8" type="ORF">BJ554DRAFT_1585</name>
</gene>
<feature type="binding site" evidence="5">
    <location>
        <position position="93"/>
    </location>
    <ligand>
        <name>Mn(2+)</name>
        <dbReference type="ChEBI" id="CHEBI:29035"/>
    </ligand>
</feature>
<feature type="binding site" evidence="5">
    <location>
        <position position="132"/>
    </location>
    <ligand>
        <name>phosphoenolpyruvate</name>
        <dbReference type="ChEBI" id="CHEBI:58702"/>
    </ligand>
</feature>
<keyword evidence="3 6" id="KW-0808">Transferase</keyword>